<dbReference type="CDD" id="cd22928">
    <property type="entry name" value="HFD_POLE3_DPB4"/>
    <property type="match status" value="1"/>
</dbReference>
<gene>
    <name evidence="3" type="ORF">TorRG33x02_110920</name>
</gene>
<dbReference type="GO" id="GO:0031507">
    <property type="term" value="P:heterochromatin formation"/>
    <property type="evidence" value="ECO:0007669"/>
    <property type="project" value="TreeGrafter"/>
</dbReference>
<keyword evidence="4" id="KW-1185">Reference proteome</keyword>
<evidence type="ECO:0000256" key="2">
    <source>
        <dbReference type="ARBA" id="ARBA00023242"/>
    </source>
</evidence>
<protein>
    <submittedName>
        <fullName evidence="3">Histone-fold containing protein</fullName>
    </submittedName>
</protein>
<evidence type="ECO:0000313" key="3">
    <source>
        <dbReference type="EMBL" id="PON93186.1"/>
    </source>
</evidence>
<name>A0A2P5F5W7_TREOI</name>
<dbReference type="EMBL" id="JXTC01000060">
    <property type="protein sequence ID" value="PON93186.1"/>
    <property type="molecule type" value="Genomic_DNA"/>
</dbReference>
<dbReference type="InParanoid" id="A0A2P5F5W7"/>
<dbReference type="GO" id="GO:0008623">
    <property type="term" value="C:CHRAC"/>
    <property type="evidence" value="ECO:0007669"/>
    <property type="project" value="TreeGrafter"/>
</dbReference>
<dbReference type="AlphaFoldDB" id="A0A2P5F5W7"/>
<keyword evidence="2" id="KW-0539">Nucleus</keyword>
<accession>A0A2P5F5W7</accession>
<reference evidence="4" key="1">
    <citation type="submission" date="2016-06" db="EMBL/GenBank/DDBJ databases">
        <title>Parallel loss of symbiosis genes in relatives of nitrogen-fixing non-legume Parasponia.</title>
        <authorList>
            <person name="Van Velzen R."/>
            <person name="Holmer R."/>
            <person name="Bu F."/>
            <person name="Rutten L."/>
            <person name="Van Zeijl A."/>
            <person name="Liu W."/>
            <person name="Santuari L."/>
            <person name="Cao Q."/>
            <person name="Sharma T."/>
            <person name="Shen D."/>
            <person name="Roswanjaya Y."/>
            <person name="Wardhani T."/>
            <person name="Kalhor M.S."/>
            <person name="Jansen J."/>
            <person name="Van den Hoogen J."/>
            <person name="Gungor B."/>
            <person name="Hartog M."/>
            <person name="Hontelez J."/>
            <person name="Verver J."/>
            <person name="Yang W.-C."/>
            <person name="Schijlen E."/>
            <person name="Repin R."/>
            <person name="Schilthuizen M."/>
            <person name="Schranz E."/>
            <person name="Heidstra R."/>
            <person name="Miyata K."/>
            <person name="Fedorova E."/>
            <person name="Kohlen W."/>
            <person name="Bisseling T."/>
            <person name="Smit S."/>
            <person name="Geurts R."/>
        </authorList>
    </citation>
    <scope>NUCLEOTIDE SEQUENCE [LARGE SCALE GENOMIC DNA]</scope>
    <source>
        <strain evidence="4">cv. RG33-2</strain>
    </source>
</reference>
<dbReference type="SUPFAM" id="SSF47113">
    <property type="entry name" value="Histone-fold"/>
    <property type="match status" value="1"/>
</dbReference>
<dbReference type="GO" id="GO:0006974">
    <property type="term" value="P:DNA damage response"/>
    <property type="evidence" value="ECO:0007669"/>
    <property type="project" value="TreeGrafter"/>
</dbReference>
<dbReference type="Proteomes" id="UP000237000">
    <property type="component" value="Unassembled WGS sequence"/>
</dbReference>
<dbReference type="PANTHER" id="PTHR46172">
    <property type="entry name" value="DNA POLYMERASE EPSILON SUBUNIT 3"/>
    <property type="match status" value="1"/>
</dbReference>
<organism evidence="3 4">
    <name type="scientific">Trema orientale</name>
    <name type="common">Charcoal tree</name>
    <name type="synonym">Celtis orientalis</name>
    <dbReference type="NCBI Taxonomy" id="63057"/>
    <lineage>
        <taxon>Eukaryota</taxon>
        <taxon>Viridiplantae</taxon>
        <taxon>Streptophyta</taxon>
        <taxon>Embryophyta</taxon>
        <taxon>Tracheophyta</taxon>
        <taxon>Spermatophyta</taxon>
        <taxon>Magnoliopsida</taxon>
        <taxon>eudicotyledons</taxon>
        <taxon>Gunneridae</taxon>
        <taxon>Pentapetalae</taxon>
        <taxon>rosids</taxon>
        <taxon>fabids</taxon>
        <taxon>Rosales</taxon>
        <taxon>Cannabaceae</taxon>
        <taxon>Trema</taxon>
    </lineage>
</organism>
<comment type="caution">
    <text evidence="3">The sequence shown here is derived from an EMBL/GenBank/DDBJ whole genome shotgun (WGS) entry which is preliminary data.</text>
</comment>
<evidence type="ECO:0000313" key="4">
    <source>
        <dbReference type="Proteomes" id="UP000237000"/>
    </source>
</evidence>
<dbReference type="InterPro" id="IPR009072">
    <property type="entry name" value="Histone-fold"/>
</dbReference>
<dbReference type="GO" id="GO:0008622">
    <property type="term" value="C:epsilon DNA polymerase complex"/>
    <property type="evidence" value="ECO:0007669"/>
    <property type="project" value="TreeGrafter"/>
</dbReference>
<dbReference type="STRING" id="63057.A0A2P5F5W7"/>
<dbReference type="GO" id="GO:0006272">
    <property type="term" value="P:leading strand elongation"/>
    <property type="evidence" value="ECO:0007669"/>
    <property type="project" value="TreeGrafter"/>
</dbReference>
<dbReference type="GO" id="GO:0031490">
    <property type="term" value="F:chromatin DNA binding"/>
    <property type="evidence" value="ECO:0007669"/>
    <property type="project" value="TreeGrafter"/>
</dbReference>
<comment type="subcellular location">
    <subcellularLocation>
        <location evidence="1">Nucleus</location>
    </subcellularLocation>
</comment>
<sequence>MSEAEEVAEGVVRSVVKDKQSCFSYGCDNVDKDAFFAFNQIARVFIRHLSTRALELSKSSNRTQLNAIDVSKAVEDMDFSHLSDLLKSSFDHVIGKNKSFPPLFPPHSGDDDDSDVEDVAHNNLLITAYNEDIEFAEEDDKHFENWERIVALHDDPERVAGRIRVHELPCDNCYDDCHVCKKARAAARYAVKRFNEHAFTVLKPTKIVRLVYVADCGDPYLFYMTLETDDKHLFEVKVDTKYTGPPFEENFRCKLFRPAQCFKSQDVDSKFLLV</sequence>
<dbReference type="Gene3D" id="1.10.20.10">
    <property type="entry name" value="Histone, subunit A"/>
    <property type="match status" value="1"/>
</dbReference>
<dbReference type="PANTHER" id="PTHR46172:SF1">
    <property type="entry name" value="DNA POLYMERASE EPSILON SUBUNIT 3"/>
    <property type="match status" value="1"/>
</dbReference>
<dbReference type="GO" id="GO:0046982">
    <property type="term" value="F:protein heterodimerization activity"/>
    <property type="evidence" value="ECO:0007669"/>
    <property type="project" value="InterPro"/>
</dbReference>
<proteinExistence type="predicted"/>
<evidence type="ECO:0000256" key="1">
    <source>
        <dbReference type="ARBA" id="ARBA00004123"/>
    </source>
</evidence>
<dbReference type="InterPro" id="IPR051377">
    <property type="entry name" value="DNA_Pol-Epsilon_Subunit"/>
</dbReference>